<evidence type="ECO:0000313" key="7">
    <source>
        <dbReference type="Proteomes" id="UP000267606"/>
    </source>
</evidence>
<dbReference type="InterPro" id="IPR003598">
    <property type="entry name" value="Ig_sub2"/>
</dbReference>
<keyword evidence="1" id="KW-0732">Signal</keyword>
<feature type="domain" description="Ig-like" evidence="5">
    <location>
        <begin position="293"/>
        <end position="380"/>
    </location>
</feature>
<dbReference type="SUPFAM" id="SSF48726">
    <property type="entry name" value="Immunoglobulin"/>
    <property type="match status" value="4"/>
</dbReference>
<keyword evidence="3" id="KW-1015">Disulfide bond</keyword>
<dbReference type="InterPro" id="IPR013783">
    <property type="entry name" value="Ig-like_fold"/>
</dbReference>
<feature type="domain" description="Ig-like" evidence="5">
    <location>
        <begin position="131"/>
        <end position="214"/>
    </location>
</feature>
<dbReference type="Pfam" id="PF07679">
    <property type="entry name" value="I-set"/>
    <property type="match status" value="2"/>
</dbReference>
<dbReference type="GO" id="GO:0005886">
    <property type="term" value="C:plasma membrane"/>
    <property type="evidence" value="ECO:0007669"/>
    <property type="project" value="TreeGrafter"/>
</dbReference>
<accession>A0A183H8F6</accession>
<sequence length="402" mass="44285">MLTDIYALSTIFSKKLILHIQVFTDLALDLLGSESTVSVSPVLGHVPPEEKLIEGGELRLSCIAVLGTPKPVLRWYKDGKPLQSSAHIELRGSMLMLRKGRSQDEGRYTCIATNPAGNASLNVNVELIRKPRIEKNDVLEYTASTGEVLEIPCHTTGKPQPKVIWSFDGKPISSSGQEYEILPDNTLRIYQTSNAHSGKYVCTASNLAGEAKIASNVVILSPPVIEPGQISYNLVQGNPIKLPCEVRNGYVDEDGSLIIESVHELHRGQFKCVATNNVGKDEKLITLTVHTVPIIEGSDQLKVVTTNVNQSVLLPCPARAFPPPSRTWNYEGNRIYDGYSHGSKIKQTHDGSLEIATPQMNHAGRYICHVSNLAGEDHMTYLLRIQESPKIISDIPGWKFFK</sequence>
<evidence type="ECO:0000256" key="2">
    <source>
        <dbReference type="ARBA" id="ARBA00022737"/>
    </source>
</evidence>
<dbReference type="SMART" id="SM00409">
    <property type="entry name" value="IG"/>
    <property type="match status" value="4"/>
</dbReference>
<reference evidence="6 7" key="2">
    <citation type="submission" date="2018-11" db="EMBL/GenBank/DDBJ databases">
        <authorList>
            <consortium name="Pathogen Informatics"/>
        </authorList>
    </citation>
    <scope>NUCLEOTIDE SEQUENCE [LARGE SCALE GENOMIC DNA]</scope>
</reference>
<dbReference type="STRING" id="387005.A0A183H8F6"/>
<gene>
    <name evidence="6" type="ORF">OFLC_LOCUS3766</name>
</gene>
<dbReference type="GO" id="GO:0050808">
    <property type="term" value="P:synapse organization"/>
    <property type="evidence" value="ECO:0007669"/>
    <property type="project" value="TreeGrafter"/>
</dbReference>
<reference evidence="8" key="1">
    <citation type="submission" date="2016-06" db="UniProtKB">
        <authorList>
            <consortium name="WormBaseParasite"/>
        </authorList>
    </citation>
    <scope>IDENTIFICATION</scope>
</reference>
<dbReference type="Gene3D" id="2.60.40.10">
    <property type="entry name" value="Immunoglobulins"/>
    <property type="match status" value="4"/>
</dbReference>
<evidence type="ECO:0000256" key="4">
    <source>
        <dbReference type="ARBA" id="ARBA00023319"/>
    </source>
</evidence>
<evidence type="ECO:0000259" key="5">
    <source>
        <dbReference type="PROSITE" id="PS50835"/>
    </source>
</evidence>
<dbReference type="GO" id="GO:0043025">
    <property type="term" value="C:neuronal cell body"/>
    <property type="evidence" value="ECO:0007669"/>
    <property type="project" value="TreeGrafter"/>
</dbReference>
<dbReference type="FunFam" id="2.60.40.10:FF:000032">
    <property type="entry name" value="palladin isoform X1"/>
    <property type="match status" value="2"/>
</dbReference>
<keyword evidence="7" id="KW-1185">Reference proteome</keyword>
<dbReference type="GO" id="GO:0030424">
    <property type="term" value="C:axon"/>
    <property type="evidence" value="ECO:0007669"/>
    <property type="project" value="TreeGrafter"/>
</dbReference>
<evidence type="ECO:0000256" key="3">
    <source>
        <dbReference type="ARBA" id="ARBA00023157"/>
    </source>
</evidence>
<keyword evidence="2" id="KW-0677">Repeat</keyword>
<dbReference type="WBParaSite" id="OFLC_0000376701-mRNA-1">
    <property type="protein sequence ID" value="OFLC_0000376701-mRNA-1"/>
    <property type="gene ID" value="OFLC_0000376701"/>
</dbReference>
<evidence type="ECO:0000313" key="8">
    <source>
        <dbReference type="WBParaSite" id="OFLC_0000376701-mRNA-1"/>
    </source>
</evidence>
<organism evidence="8">
    <name type="scientific">Onchocerca flexuosa</name>
    <dbReference type="NCBI Taxonomy" id="387005"/>
    <lineage>
        <taxon>Eukaryota</taxon>
        <taxon>Metazoa</taxon>
        <taxon>Ecdysozoa</taxon>
        <taxon>Nematoda</taxon>
        <taxon>Chromadorea</taxon>
        <taxon>Rhabditida</taxon>
        <taxon>Spirurina</taxon>
        <taxon>Spiruromorpha</taxon>
        <taxon>Filarioidea</taxon>
        <taxon>Onchocercidae</taxon>
        <taxon>Onchocerca</taxon>
    </lineage>
</organism>
<feature type="domain" description="Ig-like" evidence="5">
    <location>
        <begin position="41"/>
        <end position="126"/>
    </location>
</feature>
<name>A0A183H8F6_9BILA</name>
<dbReference type="InterPro" id="IPR050958">
    <property type="entry name" value="Cell_Adh-Cytoskel_Orgn"/>
</dbReference>
<dbReference type="InterPro" id="IPR007110">
    <property type="entry name" value="Ig-like_dom"/>
</dbReference>
<dbReference type="PANTHER" id="PTHR45080">
    <property type="entry name" value="CONTACTIN 5"/>
    <property type="match status" value="1"/>
</dbReference>
<dbReference type="Pfam" id="PF13927">
    <property type="entry name" value="Ig_3"/>
    <property type="match status" value="1"/>
</dbReference>
<dbReference type="Proteomes" id="UP000267606">
    <property type="component" value="Unassembled WGS sequence"/>
</dbReference>
<evidence type="ECO:0000313" key="6">
    <source>
        <dbReference type="EMBL" id="VDO37680.1"/>
    </source>
</evidence>
<evidence type="ECO:0000256" key="1">
    <source>
        <dbReference type="ARBA" id="ARBA00022729"/>
    </source>
</evidence>
<dbReference type="EMBL" id="UZAJ01002625">
    <property type="protein sequence ID" value="VDO37680.1"/>
    <property type="molecule type" value="Genomic_DNA"/>
</dbReference>
<dbReference type="InterPro" id="IPR013098">
    <property type="entry name" value="Ig_I-set"/>
</dbReference>
<dbReference type="AlphaFoldDB" id="A0A183H8F6"/>
<proteinExistence type="predicted"/>
<dbReference type="PANTHER" id="PTHR45080:SF8">
    <property type="entry name" value="IG-LIKE DOMAIN-CONTAINING PROTEIN"/>
    <property type="match status" value="1"/>
</dbReference>
<dbReference type="PROSITE" id="PS50835">
    <property type="entry name" value="IG_LIKE"/>
    <property type="match status" value="3"/>
</dbReference>
<dbReference type="SMART" id="SM00408">
    <property type="entry name" value="IGc2"/>
    <property type="match status" value="4"/>
</dbReference>
<dbReference type="GO" id="GO:0007156">
    <property type="term" value="P:homophilic cell adhesion via plasma membrane adhesion molecules"/>
    <property type="evidence" value="ECO:0007669"/>
    <property type="project" value="TreeGrafter"/>
</dbReference>
<keyword evidence="4" id="KW-0393">Immunoglobulin domain</keyword>
<dbReference type="InterPro" id="IPR003599">
    <property type="entry name" value="Ig_sub"/>
</dbReference>
<protein>
    <submittedName>
        <fullName evidence="8">Immunoglobulin I-set domain protein</fullName>
    </submittedName>
</protein>
<dbReference type="GO" id="GO:0008046">
    <property type="term" value="F:axon guidance receptor activity"/>
    <property type="evidence" value="ECO:0007669"/>
    <property type="project" value="TreeGrafter"/>
</dbReference>
<dbReference type="InterPro" id="IPR036179">
    <property type="entry name" value="Ig-like_dom_sf"/>
</dbReference>
<dbReference type="CDD" id="cd00096">
    <property type="entry name" value="Ig"/>
    <property type="match status" value="1"/>
</dbReference>